<protein>
    <submittedName>
        <fullName evidence="2">Uncharacterized protein</fullName>
    </submittedName>
</protein>
<dbReference type="EMBL" id="PQXI01000262">
    <property type="protein sequence ID" value="TGO20818.1"/>
    <property type="molecule type" value="Genomic_DNA"/>
</dbReference>
<evidence type="ECO:0000256" key="1">
    <source>
        <dbReference type="SAM" id="MobiDB-lite"/>
    </source>
</evidence>
<evidence type="ECO:0000313" key="2">
    <source>
        <dbReference type="EMBL" id="TGO20818.1"/>
    </source>
</evidence>
<reference evidence="2 3" key="1">
    <citation type="submission" date="2017-12" db="EMBL/GenBank/DDBJ databases">
        <title>Comparative genomics of Botrytis spp.</title>
        <authorList>
            <person name="Valero-Jimenez C.A."/>
            <person name="Tapia P."/>
            <person name="Veloso J."/>
            <person name="Silva-Moreno E."/>
            <person name="Staats M."/>
            <person name="Valdes J.H."/>
            <person name="Van Kan J.A.L."/>
        </authorList>
    </citation>
    <scope>NUCLEOTIDE SEQUENCE [LARGE SCALE GENOMIC DNA]</scope>
    <source>
        <strain evidence="2 3">Bp0003</strain>
    </source>
</reference>
<dbReference type="Proteomes" id="UP000297910">
    <property type="component" value="Unassembled WGS sequence"/>
</dbReference>
<organism evidence="2 3">
    <name type="scientific">Botrytis paeoniae</name>
    <dbReference type="NCBI Taxonomy" id="278948"/>
    <lineage>
        <taxon>Eukaryota</taxon>
        <taxon>Fungi</taxon>
        <taxon>Dikarya</taxon>
        <taxon>Ascomycota</taxon>
        <taxon>Pezizomycotina</taxon>
        <taxon>Leotiomycetes</taxon>
        <taxon>Helotiales</taxon>
        <taxon>Sclerotiniaceae</taxon>
        <taxon>Botrytis</taxon>
    </lineage>
</organism>
<name>A0A4Z1FBA5_9HELO</name>
<accession>A0A4Z1FBA5</accession>
<comment type="caution">
    <text evidence="2">The sequence shown here is derived from an EMBL/GenBank/DDBJ whole genome shotgun (WGS) entry which is preliminary data.</text>
</comment>
<keyword evidence="3" id="KW-1185">Reference proteome</keyword>
<dbReference type="AlphaFoldDB" id="A0A4Z1FBA5"/>
<evidence type="ECO:0000313" key="3">
    <source>
        <dbReference type="Proteomes" id="UP000297910"/>
    </source>
</evidence>
<proteinExistence type="predicted"/>
<sequence length="62" mass="7272">MAPILKPCTKTGVVGQHNGCYSKRRVRGLVRPNMKKKKKKKKKRREELNETKRERSNRPVPT</sequence>
<gene>
    <name evidence="2" type="ORF">BPAE_0263g00080</name>
</gene>
<feature type="compositionally biased region" description="Basic and acidic residues" evidence="1">
    <location>
        <begin position="45"/>
        <end position="62"/>
    </location>
</feature>
<feature type="compositionally biased region" description="Basic residues" evidence="1">
    <location>
        <begin position="23"/>
        <end position="44"/>
    </location>
</feature>
<feature type="region of interest" description="Disordered" evidence="1">
    <location>
        <begin position="23"/>
        <end position="62"/>
    </location>
</feature>